<dbReference type="Gene3D" id="3.40.50.12780">
    <property type="entry name" value="N-terminal domain of ligase-like"/>
    <property type="match status" value="1"/>
</dbReference>
<comment type="caution">
    <text evidence="1">The sequence shown here is derived from an EMBL/GenBank/DDBJ whole genome shotgun (WGS) entry which is preliminary data.</text>
</comment>
<dbReference type="SUPFAM" id="SSF56801">
    <property type="entry name" value="Acetyl-CoA synthetase-like"/>
    <property type="match status" value="1"/>
</dbReference>
<evidence type="ECO:0000313" key="1">
    <source>
        <dbReference type="EMBL" id="KXT09648.1"/>
    </source>
</evidence>
<dbReference type="InterPro" id="IPR020845">
    <property type="entry name" value="AMP-binding_CS"/>
</dbReference>
<dbReference type="AlphaFoldDB" id="A0A139I4J8"/>
<dbReference type="InterPro" id="IPR042099">
    <property type="entry name" value="ANL_N_sf"/>
</dbReference>
<name>A0A139I4J8_9PEZI</name>
<evidence type="ECO:0000313" key="2">
    <source>
        <dbReference type="Proteomes" id="UP000073492"/>
    </source>
</evidence>
<sequence length="167" mass="18195">MPLRKSSDDPVQVLGILGHSDLGYLVSMLASSDSIGWHCATSFTTRIPDEAYESLLCTTRATVLLYSSCFQTAATTITAALPGLKTAHIIDASTLSTRTARLAPAILDPKRETKNQISIIHSSGSTGLPKPIFQTHSASFNDKERDWLRVPERVLPYLSIELRGPNL</sequence>
<gene>
    <name evidence="1" type="ORF">AC579_3012</name>
</gene>
<protein>
    <recommendedName>
        <fullName evidence="3">AMP-dependent synthetase/ligase domain-containing protein</fullName>
    </recommendedName>
</protein>
<evidence type="ECO:0008006" key="3">
    <source>
        <dbReference type="Google" id="ProtNLM"/>
    </source>
</evidence>
<accession>A0A139I4J8</accession>
<reference evidence="1 2" key="1">
    <citation type="submission" date="2015-07" db="EMBL/GenBank/DDBJ databases">
        <title>Comparative genomics of the Sigatoka disease complex on banana suggests a link between parallel evolutionary changes in Pseudocercospora fijiensis and Pseudocercospora eumusae and increased virulence on the banana host.</title>
        <authorList>
            <person name="Chang T.-C."/>
            <person name="Salvucci A."/>
            <person name="Crous P.W."/>
            <person name="Stergiopoulos I."/>
        </authorList>
    </citation>
    <scope>NUCLEOTIDE SEQUENCE [LARGE SCALE GENOMIC DNA]</scope>
    <source>
        <strain evidence="1 2">CBS 116634</strain>
    </source>
</reference>
<dbReference type="EMBL" id="LFZO01000317">
    <property type="protein sequence ID" value="KXT09648.1"/>
    <property type="molecule type" value="Genomic_DNA"/>
</dbReference>
<organism evidence="1 2">
    <name type="scientific">Pseudocercospora musae</name>
    <dbReference type="NCBI Taxonomy" id="113226"/>
    <lineage>
        <taxon>Eukaryota</taxon>
        <taxon>Fungi</taxon>
        <taxon>Dikarya</taxon>
        <taxon>Ascomycota</taxon>
        <taxon>Pezizomycotina</taxon>
        <taxon>Dothideomycetes</taxon>
        <taxon>Dothideomycetidae</taxon>
        <taxon>Mycosphaerellales</taxon>
        <taxon>Mycosphaerellaceae</taxon>
        <taxon>Pseudocercospora</taxon>
    </lineage>
</organism>
<keyword evidence="2" id="KW-1185">Reference proteome</keyword>
<dbReference type="PROSITE" id="PS00455">
    <property type="entry name" value="AMP_BINDING"/>
    <property type="match status" value="1"/>
</dbReference>
<dbReference type="Proteomes" id="UP000073492">
    <property type="component" value="Unassembled WGS sequence"/>
</dbReference>
<proteinExistence type="predicted"/>